<name>A0ABQ9ZVJ7_9CRUS</name>
<evidence type="ECO:0000313" key="2">
    <source>
        <dbReference type="Proteomes" id="UP001234178"/>
    </source>
</evidence>
<dbReference type="Proteomes" id="UP001234178">
    <property type="component" value="Unassembled WGS sequence"/>
</dbReference>
<protein>
    <submittedName>
        <fullName evidence="1">Uncharacterized protein</fullName>
    </submittedName>
</protein>
<proteinExistence type="predicted"/>
<organism evidence="1 2">
    <name type="scientific">Daphnia magna</name>
    <dbReference type="NCBI Taxonomy" id="35525"/>
    <lineage>
        <taxon>Eukaryota</taxon>
        <taxon>Metazoa</taxon>
        <taxon>Ecdysozoa</taxon>
        <taxon>Arthropoda</taxon>
        <taxon>Crustacea</taxon>
        <taxon>Branchiopoda</taxon>
        <taxon>Diplostraca</taxon>
        <taxon>Cladocera</taxon>
        <taxon>Anomopoda</taxon>
        <taxon>Daphniidae</taxon>
        <taxon>Daphnia</taxon>
    </lineage>
</organism>
<dbReference type="EMBL" id="JAOYFB010000005">
    <property type="protein sequence ID" value="KAK4016939.1"/>
    <property type="molecule type" value="Genomic_DNA"/>
</dbReference>
<reference evidence="1 2" key="1">
    <citation type="journal article" date="2023" name="Nucleic Acids Res.">
        <title>The hologenome of Daphnia magna reveals possible DNA methylation and microbiome-mediated evolution of the host genome.</title>
        <authorList>
            <person name="Chaturvedi A."/>
            <person name="Li X."/>
            <person name="Dhandapani V."/>
            <person name="Marshall H."/>
            <person name="Kissane S."/>
            <person name="Cuenca-Cambronero M."/>
            <person name="Asole G."/>
            <person name="Calvet F."/>
            <person name="Ruiz-Romero M."/>
            <person name="Marangio P."/>
            <person name="Guigo R."/>
            <person name="Rago D."/>
            <person name="Mirbahai L."/>
            <person name="Eastwood N."/>
            <person name="Colbourne J.K."/>
            <person name="Zhou J."/>
            <person name="Mallon E."/>
            <person name="Orsini L."/>
        </authorList>
    </citation>
    <scope>NUCLEOTIDE SEQUENCE [LARGE SCALE GENOMIC DNA]</scope>
    <source>
        <strain evidence="1">LRV0_1</strain>
    </source>
</reference>
<keyword evidence="2" id="KW-1185">Reference proteome</keyword>
<comment type="caution">
    <text evidence="1">The sequence shown here is derived from an EMBL/GenBank/DDBJ whole genome shotgun (WGS) entry which is preliminary data.</text>
</comment>
<sequence>MFEKQQKSRGGNWIDIMETSELEGKKEETLGHTITSSIPFEDNKANDLIKQLPVVDWRTTLGRHGQTERPVANEKVRGAISCAPYDFHILRPFYWKSTRLEQPKFYPDVSRIAGQRMPANKSST</sequence>
<evidence type="ECO:0000313" key="1">
    <source>
        <dbReference type="EMBL" id="KAK4016939.1"/>
    </source>
</evidence>
<accession>A0ABQ9ZVJ7</accession>
<gene>
    <name evidence="1" type="ORF">OUZ56_031899</name>
</gene>